<dbReference type="SUPFAM" id="SSF69593">
    <property type="entry name" value="Glycerol-3-phosphate (1)-acyltransferase"/>
    <property type="match status" value="1"/>
</dbReference>
<keyword evidence="8" id="KW-0012">Acyltransferase</keyword>
<evidence type="ECO:0000256" key="7">
    <source>
        <dbReference type="ARBA" id="ARBA00023136"/>
    </source>
</evidence>
<dbReference type="EMBL" id="GBEZ01014087">
    <property type="protein sequence ID" value="JAC71958.1"/>
    <property type="molecule type" value="Transcribed_RNA"/>
</dbReference>
<dbReference type="InterPro" id="IPR002123">
    <property type="entry name" value="Plipid/glycerol_acylTrfase"/>
</dbReference>
<evidence type="ECO:0000313" key="12">
    <source>
        <dbReference type="EMBL" id="JAC71958.1"/>
    </source>
</evidence>
<evidence type="ECO:0000256" key="10">
    <source>
        <dbReference type="SAM" id="Phobius"/>
    </source>
</evidence>
<evidence type="ECO:0000256" key="6">
    <source>
        <dbReference type="ARBA" id="ARBA00023098"/>
    </source>
</evidence>
<evidence type="ECO:0000256" key="8">
    <source>
        <dbReference type="ARBA" id="ARBA00023315"/>
    </source>
</evidence>
<dbReference type="Pfam" id="PF01553">
    <property type="entry name" value="Acyltransferase"/>
    <property type="match status" value="1"/>
</dbReference>
<sequence>MACYRRFPGCVASDSRRPSTLLRTETSLWVLRCRPTTSSSSLPSLQKFRRKSLSAGGLSRGCSRVELTRKAANARTETTVSTSKDESLGNAESFDETSSSTAELESVELFPKQHLVGGVTPTFLLYFPFGVGIALVRMLLWILLLVLDTPVFTNNKLSIAFFQTLLGVSVNWKGEELLPASRHVLVCNHVTAGDLIILYTRTQRYVHLVTPALPRAVTQVNNHRIIFRHATPATYDSLASPAEGDLEHGKPVHLFPEGGMTNGDGMMRFTRGFVRFSREIPVVPMALEVETPFGGRLSSHTLTSSFLANLFWFSFYPWIRFTCHVLEPTSMKADESAGHFARRVQEQIASHLGIPITETTIQRKRQLIQSVKEEK</sequence>
<comment type="subcellular location">
    <subcellularLocation>
        <location evidence="1">Membrane</location>
    </subcellularLocation>
</comment>
<dbReference type="CDD" id="cd07989">
    <property type="entry name" value="LPLAT_AGPAT-like"/>
    <property type="match status" value="1"/>
</dbReference>
<accession>A0A061S0Q5</accession>
<dbReference type="EMBL" id="GBEZ01009181">
    <property type="protein sequence ID" value="JAC76391.1"/>
    <property type="molecule type" value="Transcribed_RNA"/>
</dbReference>
<dbReference type="AlphaFoldDB" id="A0A061S0Q5"/>
<keyword evidence="7 10" id="KW-0472">Membrane</keyword>
<dbReference type="PANTHER" id="PTHR23063:SF52">
    <property type="entry name" value="LYSOPHOSPHATIDYLCHOLINE ACYLTRANSFERASE"/>
    <property type="match status" value="1"/>
</dbReference>
<evidence type="ECO:0000256" key="1">
    <source>
        <dbReference type="ARBA" id="ARBA00004370"/>
    </source>
</evidence>
<evidence type="ECO:0000259" key="11">
    <source>
        <dbReference type="SMART" id="SM00563"/>
    </source>
</evidence>
<evidence type="ECO:0000256" key="9">
    <source>
        <dbReference type="SAM" id="MobiDB-lite"/>
    </source>
</evidence>
<evidence type="ECO:0000256" key="2">
    <source>
        <dbReference type="ARBA" id="ARBA00008655"/>
    </source>
</evidence>
<name>A0A061S0Q5_9CHLO</name>
<reference evidence="13" key="1">
    <citation type="submission" date="2014-05" db="EMBL/GenBank/DDBJ databases">
        <title>The transcriptome of the halophilic microalga Tetraselmis sp. GSL018 isolated from the Great Salt Lake, Utah.</title>
        <authorList>
            <person name="Jinkerson R.E."/>
            <person name="D'Adamo S."/>
            <person name="Posewitz M.C."/>
        </authorList>
    </citation>
    <scope>NUCLEOTIDE SEQUENCE</scope>
    <source>
        <strain evidence="13">GSL018</strain>
    </source>
</reference>
<evidence type="ECO:0000256" key="4">
    <source>
        <dbReference type="ARBA" id="ARBA00022692"/>
    </source>
</evidence>
<protein>
    <recommendedName>
        <fullName evidence="11">Phospholipid/glycerol acyltransferase domain-containing protein</fullName>
    </recommendedName>
</protein>
<evidence type="ECO:0000313" key="13">
    <source>
        <dbReference type="EMBL" id="JAC76391.1"/>
    </source>
</evidence>
<keyword evidence="6" id="KW-0443">Lipid metabolism</keyword>
<dbReference type="GO" id="GO:0016020">
    <property type="term" value="C:membrane"/>
    <property type="evidence" value="ECO:0007669"/>
    <property type="project" value="UniProtKB-SubCell"/>
</dbReference>
<keyword evidence="4 10" id="KW-0812">Transmembrane</keyword>
<proteinExistence type="inferred from homology"/>
<organism evidence="13">
    <name type="scientific">Tetraselmis sp. GSL018</name>
    <dbReference type="NCBI Taxonomy" id="582737"/>
    <lineage>
        <taxon>Eukaryota</taxon>
        <taxon>Viridiplantae</taxon>
        <taxon>Chlorophyta</taxon>
        <taxon>core chlorophytes</taxon>
        <taxon>Chlorodendrophyceae</taxon>
        <taxon>Chlorodendrales</taxon>
        <taxon>Chlorodendraceae</taxon>
        <taxon>Tetraselmis</taxon>
    </lineage>
</organism>
<feature type="transmembrane region" description="Helical" evidence="10">
    <location>
        <begin position="123"/>
        <end position="147"/>
    </location>
</feature>
<gene>
    <name evidence="13" type="ORF">TSPGSL018_20319</name>
    <name evidence="12" type="ORF">TSPGSL018_794</name>
</gene>
<dbReference type="SMART" id="SM00563">
    <property type="entry name" value="PlsC"/>
    <property type="match status" value="1"/>
</dbReference>
<evidence type="ECO:0000256" key="5">
    <source>
        <dbReference type="ARBA" id="ARBA00022989"/>
    </source>
</evidence>
<evidence type="ECO:0000256" key="3">
    <source>
        <dbReference type="ARBA" id="ARBA00022679"/>
    </source>
</evidence>
<dbReference type="GO" id="GO:0016746">
    <property type="term" value="F:acyltransferase activity"/>
    <property type="evidence" value="ECO:0007669"/>
    <property type="project" value="UniProtKB-KW"/>
</dbReference>
<comment type="similarity">
    <text evidence="2">Belongs to the 1-acyl-sn-glycerol-3-phosphate acyltransferase family.</text>
</comment>
<dbReference type="GO" id="GO:0006629">
    <property type="term" value="P:lipid metabolic process"/>
    <property type="evidence" value="ECO:0007669"/>
    <property type="project" value="UniProtKB-KW"/>
</dbReference>
<dbReference type="PANTHER" id="PTHR23063">
    <property type="entry name" value="PHOSPHOLIPID ACYLTRANSFERASE"/>
    <property type="match status" value="1"/>
</dbReference>
<feature type="region of interest" description="Disordered" evidence="9">
    <location>
        <begin position="73"/>
        <end position="97"/>
    </location>
</feature>
<feature type="domain" description="Phospholipid/glycerol acyltransferase" evidence="11">
    <location>
        <begin position="183"/>
        <end position="290"/>
    </location>
</feature>
<keyword evidence="5 10" id="KW-1133">Transmembrane helix</keyword>
<keyword evidence="3" id="KW-0808">Transferase</keyword>